<gene>
    <name evidence="1" type="ORF">CEXT_51501</name>
</gene>
<dbReference type="Proteomes" id="UP001054945">
    <property type="component" value="Unassembled WGS sequence"/>
</dbReference>
<organism evidence="1 2">
    <name type="scientific">Caerostris extrusa</name>
    <name type="common">Bark spider</name>
    <name type="synonym">Caerostris bankana</name>
    <dbReference type="NCBI Taxonomy" id="172846"/>
    <lineage>
        <taxon>Eukaryota</taxon>
        <taxon>Metazoa</taxon>
        <taxon>Ecdysozoa</taxon>
        <taxon>Arthropoda</taxon>
        <taxon>Chelicerata</taxon>
        <taxon>Arachnida</taxon>
        <taxon>Araneae</taxon>
        <taxon>Araneomorphae</taxon>
        <taxon>Entelegynae</taxon>
        <taxon>Araneoidea</taxon>
        <taxon>Araneidae</taxon>
        <taxon>Caerostris</taxon>
    </lineage>
</organism>
<dbReference type="EMBL" id="BPLR01002952">
    <property type="protein sequence ID" value="GIX79579.1"/>
    <property type="molecule type" value="Genomic_DNA"/>
</dbReference>
<sequence>MLQEQSIIASFRPYTLEKNSPISHSKSQTLHPHTPQAPRLIRVRSSHLFSLIGRTRLSTTFCHLHLSSFDTFFPTSHAKESRKLSPIMYVRHQ</sequence>
<name>A0AAV4N5F7_CAEEX</name>
<keyword evidence="2" id="KW-1185">Reference proteome</keyword>
<proteinExistence type="predicted"/>
<protein>
    <submittedName>
        <fullName evidence="1">Uncharacterized protein</fullName>
    </submittedName>
</protein>
<accession>A0AAV4N5F7</accession>
<evidence type="ECO:0000313" key="1">
    <source>
        <dbReference type="EMBL" id="GIX79579.1"/>
    </source>
</evidence>
<dbReference type="AlphaFoldDB" id="A0AAV4N5F7"/>
<comment type="caution">
    <text evidence="1">The sequence shown here is derived from an EMBL/GenBank/DDBJ whole genome shotgun (WGS) entry which is preliminary data.</text>
</comment>
<evidence type="ECO:0000313" key="2">
    <source>
        <dbReference type="Proteomes" id="UP001054945"/>
    </source>
</evidence>
<reference evidence="1 2" key="1">
    <citation type="submission" date="2021-06" db="EMBL/GenBank/DDBJ databases">
        <title>Caerostris extrusa draft genome.</title>
        <authorList>
            <person name="Kono N."/>
            <person name="Arakawa K."/>
        </authorList>
    </citation>
    <scope>NUCLEOTIDE SEQUENCE [LARGE SCALE GENOMIC DNA]</scope>
</reference>